<reference evidence="2 3" key="1">
    <citation type="submission" date="2018-01" db="EMBL/GenBank/DDBJ databases">
        <title>Genome characterization of the sugarcane-associated fungus Trichoderma ghanense CCMA-1212 and their application in lignocelulose bioconversion.</title>
        <authorList>
            <person name="Steindorff A.S."/>
            <person name="Mendes T.D."/>
            <person name="Vilela E.S.D."/>
            <person name="Rodrigues D.S."/>
            <person name="Formighieri E.F."/>
            <person name="Melo I.S."/>
            <person name="Favaro L.C.L."/>
        </authorList>
    </citation>
    <scope>NUCLEOTIDE SEQUENCE [LARGE SCALE GENOMIC DNA]</scope>
    <source>
        <strain evidence="2 3">CCMA-1212</strain>
    </source>
</reference>
<sequence>MSKNQRWRKLTGRAVNANEVEDVGGAAERVGEEASRADSGQGAGGEEGDGEELHLEGCGG</sequence>
<comment type="caution">
    <text evidence="2">The sequence shown here is derived from an EMBL/GenBank/DDBJ whole genome shotgun (WGS) entry which is preliminary data.</text>
</comment>
<dbReference type="GeneID" id="300576488"/>
<evidence type="ECO:0000313" key="2">
    <source>
        <dbReference type="EMBL" id="TFB03481.1"/>
    </source>
</evidence>
<evidence type="ECO:0000313" key="3">
    <source>
        <dbReference type="Proteomes" id="UP001642720"/>
    </source>
</evidence>
<dbReference type="EMBL" id="PPTA01000005">
    <property type="protein sequence ID" value="TFB03481.1"/>
    <property type="molecule type" value="Genomic_DNA"/>
</dbReference>
<feature type="compositionally biased region" description="Basic and acidic residues" evidence="1">
    <location>
        <begin position="51"/>
        <end position="60"/>
    </location>
</feature>
<gene>
    <name evidence="2" type="ORF">CCMA1212_004746</name>
</gene>
<keyword evidence="3" id="KW-1185">Reference proteome</keyword>
<organism evidence="2 3">
    <name type="scientific">Trichoderma ghanense</name>
    <dbReference type="NCBI Taxonomy" id="65468"/>
    <lineage>
        <taxon>Eukaryota</taxon>
        <taxon>Fungi</taxon>
        <taxon>Dikarya</taxon>
        <taxon>Ascomycota</taxon>
        <taxon>Pezizomycotina</taxon>
        <taxon>Sordariomycetes</taxon>
        <taxon>Hypocreomycetidae</taxon>
        <taxon>Hypocreales</taxon>
        <taxon>Hypocreaceae</taxon>
        <taxon>Trichoderma</taxon>
    </lineage>
</organism>
<dbReference type="RefSeq" id="XP_073559682.1">
    <property type="nucleotide sequence ID" value="XM_073702038.1"/>
</dbReference>
<accession>A0ABY2H5S5</accession>
<protein>
    <submittedName>
        <fullName evidence="2">Uncharacterized protein</fullName>
    </submittedName>
</protein>
<feature type="region of interest" description="Disordered" evidence="1">
    <location>
        <begin position="18"/>
        <end position="60"/>
    </location>
</feature>
<dbReference type="Proteomes" id="UP001642720">
    <property type="component" value="Unassembled WGS sequence"/>
</dbReference>
<proteinExistence type="predicted"/>
<name>A0ABY2H5S5_9HYPO</name>
<evidence type="ECO:0000256" key="1">
    <source>
        <dbReference type="SAM" id="MobiDB-lite"/>
    </source>
</evidence>